<comment type="caution">
    <text evidence="1">The sequence shown here is derived from an EMBL/GenBank/DDBJ whole genome shotgun (WGS) entry which is preliminary data.</text>
</comment>
<evidence type="ECO:0000313" key="2">
    <source>
        <dbReference type="Proteomes" id="UP000240010"/>
    </source>
</evidence>
<reference evidence="1 2" key="1">
    <citation type="submission" date="2018-02" db="EMBL/GenBank/DDBJ databases">
        <title>Subsurface microbial communities from deep shales in Ohio and West Virginia, USA.</title>
        <authorList>
            <person name="Wrighton K."/>
        </authorList>
    </citation>
    <scope>NUCLEOTIDE SEQUENCE [LARGE SCALE GENOMIC DNA]</scope>
    <source>
        <strain evidence="1 2">OWC-DMM</strain>
    </source>
</reference>
<protein>
    <submittedName>
        <fullName evidence="1">Uncharacterized protein</fullName>
    </submittedName>
</protein>
<proteinExistence type="predicted"/>
<evidence type="ECO:0000313" key="1">
    <source>
        <dbReference type="EMBL" id="PPK77292.1"/>
    </source>
</evidence>
<dbReference type="Proteomes" id="UP000240010">
    <property type="component" value="Unassembled WGS sequence"/>
</dbReference>
<dbReference type="EMBL" id="PTIZ01000002">
    <property type="protein sequence ID" value="PPK77292.1"/>
    <property type="molecule type" value="Genomic_DNA"/>
</dbReference>
<organism evidence="1 2">
    <name type="scientific">Methylobacter tundripaludum</name>
    <dbReference type="NCBI Taxonomy" id="173365"/>
    <lineage>
        <taxon>Bacteria</taxon>
        <taxon>Pseudomonadati</taxon>
        <taxon>Pseudomonadota</taxon>
        <taxon>Gammaproteobacteria</taxon>
        <taxon>Methylococcales</taxon>
        <taxon>Methylococcaceae</taxon>
        <taxon>Methylobacter</taxon>
    </lineage>
</organism>
<name>A0A2S6HIH5_9GAMM</name>
<accession>A0A2S6HIH5</accession>
<dbReference type="AlphaFoldDB" id="A0A2S6HIH5"/>
<gene>
    <name evidence="1" type="ORF">B0F87_102404</name>
</gene>
<sequence>MTAKNKPTTKQANKPKHVVDVVCSKDDNRADAVAQILTRPEVHAAVTIQQWESLHDVNALAKTLSLQIDDVNNGNMKRPEAMLLAQAHTLDQLFNTLAQRAHRRETVSSCETHLRLAFKAQNQCRTTLETLSNIKNPPVIFAKQANISNGHQQVNNGTPAPVTHAKEIKNQQNELLEQTHGERLDTRATSEAIGIDTKLATVE</sequence>
<dbReference type="RefSeq" id="WP_104427975.1">
    <property type="nucleotide sequence ID" value="NZ_PTIZ01000002.1"/>
</dbReference>